<dbReference type="Proteomes" id="UP000818323">
    <property type="component" value="Unassembled WGS sequence"/>
</dbReference>
<dbReference type="Pfam" id="PF13670">
    <property type="entry name" value="PepSY_2"/>
    <property type="match status" value="1"/>
</dbReference>
<dbReference type="InterPro" id="IPR025711">
    <property type="entry name" value="PepSY"/>
</dbReference>
<dbReference type="RefSeq" id="WP_161726835.1">
    <property type="nucleotide sequence ID" value="NZ_JAAAXI010000047.1"/>
</dbReference>
<evidence type="ECO:0000313" key="3">
    <source>
        <dbReference type="EMBL" id="NBJ27303.1"/>
    </source>
</evidence>
<reference evidence="3 4" key="1">
    <citation type="submission" date="2020-01" db="EMBL/GenBank/DDBJ databases">
        <title>Microvirga sp. nov., an arsenate reduction bacterium isolated from Tibet hotspring sediments.</title>
        <authorList>
            <person name="Yuan C.-G."/>
        </authorList>
    </citation>
    <scope>NUCLEOTIDE SEQUENCE [LARGE SCALE GENOMIC DNA]</scope>
    <source>
        <strain evidence="3 4">SYSU G3D203</strain>
    </source>
</reference>
<protein>
    <recommendedName>
        <fullName evidence="2">PepSY domain-containing protein</fullName>
    </recommendedName>
</protein>
<evidence type="ECO:0000256" key="1">
    <source>
        <dbReference type="SAM" id="SignalP"/>
    </source>
</evidence>
<dbReference type="EMBL" id="JAAAXJ010000037">
    <property type="protein sequence ID" value="NBJ27303.1"/>
    <property type="molecule type" value="Genomic_DNA"/>
</dbReference>
<evidence type="ECO:0000259" key="2">
    <source>
        <dbReference type="Pfam" id="PF13670"/>
    </source>
</evidence>
<gene>
    <name evidence="3" type="ORF">GR303_23605</name>
</gene>
<evidence type="ECO:0000313" key="4">
    <source>
        <dbReference type="Proteomes" id="UP000818323"/>
    </source>
</evidence>
<name>A0ABW9Z7W5_9HYPH</name>
<accession>A0ABW9Z7W5</accession>
<feature type="domain" description="PepSY" evidence="2">
    <location>
        <begin position="5"/>
        <end position="88"/>
    </location>
</feature>
<keyword evidence="1" id="KW-0732">Signal</keyword>
<feature type="signal peptide" evidence="1">
    <location>
        <begin position="1"/>
        <end position="20"/>
    </location>
</feature>
<keyword evidence="4" id="KW-1185">Reference proteome</keyword>
<feature type="chain" id="PRO_5045302549" description="PepSY domain-containing protein" evidence="1">
    <location>
        <begin position="21"/>
        <end position="100"/>
    </location>
</feature>
<sequence>MRTATVFVGLSLFAITSAFAQTDNKSDPLSTLPPPDSVKLSQVIAKTEVRPGFYAIKSVSFSDGQYEIVYFMQDGAEVRLNYDAKTGQARPPKSGGLFGR</sequence>
<proteinExistence type="predicted"/>
<comment type="caution">
    <text evidence="3">The sequence shown here is derived from an EMBL/GenBank/DDBJ whole genome shotgun (WGS) entry which is preliminary data.</text>
</comment>
<organism evidence="3 4">
    <name type="scientific">Microvirga arsenatis</name>
    <dbReference type="NCBI Taxonomy" id="2692265"/>
    <lineage>
        <taxon>Bacteria</taxon>
        <taxon>Pseudomonadati</taxon>
        <taxon>Pseudomonadota</taxon>
        <taxon>Alphaproteobacteria</taxon>
        <taxon>Hyphomicrobiales</taxon>
        <taxon>Methylobacteriaceae</taxon>
        <taxon>Microvirga</taxon>
    </lineage>
</organism>